<keyword evidence="3" id="KW-1185">Reference proteome</keyword>
<evidence type="ECO:0000256" key="1">
    <source>
        <dbReference type="SAM" id="MobiDB-lite"/>
    </source>
</evidence>
<protein>
    <submittedName>
        <fullName evidence="2">Uncharacterized protein</fullName>
    </submittedName>
</protein>
<sequence length="74" mass="7485">MHLEDGQDRGFDDSGSGAHSESAPNTGHVAGVVEDAGTTINGQLNDLNNVVHGGQSSVTMPGSLAARPDDLVNS</sequence>
<organism evidence="2 3">
    <name type="scientific">Hibiscus sabdariffa</name>
    <name type="common">roselle</name>
    <dbReference type="NCBI Taxonomy" id="183260"/>
    <lineage>
        <taxon>Eukaryota</taxon>
        <taxon>Viridiplantae</taxon>
        <taxon>Streptophyta</taxon>
        <taxon>Embryophyta</taxon>
        <taxon>Tracheophyta</taxon>
        <taxon>Spermatophyta</taxon>
        <taxon>Magnoliopsida</taxon>
        <taxon>eudicotyledons</taxon>
        <taxon>Gunneridae</taxon>
        <taxon>Pentapetalae</taxon>
        <taxon>rosids</taxon>
        <taxon>malvids</taxon>
        <taxon>Malvales</taxon>
        <taxon>Malvaceae</taxon>
        <taxon>Malvoideae</taxon>
        <taxon>Hibiscus</taxon>
    </lineage>
</organism>
<feature type="region of interest" description="Disordered" evidence="1">
    <location>
        <begin position="1"/>
        <end position="74"/>
    </location>
</feature>
<feature type="compositionally biased region" description="Basic and acidic residues" evidence="1">
    <location>
        <begin position="1"/>
        <end position="12"/>
    </location>
</feature>
<name>A0ABR2FDM6_9ROSI</name>
<feature type="compositionally biased region" description="Polar residues" evidence="1">
    <location>
        <begin position="38"/>
        <end position="60"/>
    </location>
</feature>
<proteinExistence type="predicted"/>
<evidence type="ECO:0000313" key="2">
    <source>
        <dbReference type="EMBL" id="KAK8579029.1"/>
    </source>
</evidence>
<reference evidence="2 3" key="1">
    <citation type="journal article" date="2024" name="G3 (Bethesda)">
        <title>Genome assembly of Hibiscus sabdariffa L. provides insights into metabolisms of medicinal natural products.</title>
        <authorList>
            <person name="Kim T."/>
        </authorList>
    </citation>
    <scope>NUCLEOTIDE SEQUENCE [LARGE SCALE GENOMIC DNA]</scope>
    <source>
        <strain evidence="2">TK-2024</strain>
        <tissue evidence="2">Old leaves</tissue>
    </source>
</reference>
<dbReference type="EMBL" id="JBBPBM010000006">
    <property type="protein sequence ID" value="KAK8579029.1"/>
    <property type="molecule type" value="Genomic_DNA"/>
</dbReference>
<gene>
    <name evidence="2" type="ORF">V6N12_069364</name>
</gene>
<comment type="caution">
    <text evidence="2">The sequence shown here is derived from an EMBL/GenBank/DDBJ whole genome shotgun (WGS) entry which is preliminary data.</text>
</comment>
<accession>A0ABR2FDM6</accession>
<evidence type="ECO:0000313" key="3">
    <source>
        <dbReference type="Proteomes" id="UP001472677"/>
    </source>
</evidence>
<dbReference type="Proteomes" id="UP001472677">
    <property type="component" value="Unassembled WGS sequence"/>
</dbReference>